<dbReference type="EMBL" id="JAEPRJ010000001">
    <property type="protein sequence ID" value="MBK5898667.1"/>
    <property type="molecule type" value="Genomic_DNA"/>
</dbReference>
<dbReference type="RefSeq" id="WP_208430069.1">
    <property type="nucleotide sequence ID" value="NZ_JAEPRJ010000001.1"/>
</dbReference>
<reference evidence="1 2" key="1">
    <citation type="submission" date="2021-01" db="EMBL/GenBank/DDBJ databases">
        <title>Isolation and description of Catonella massiliensis sp. nov., a novel Catonella species, isolated from a stable periodontitis subject.</title>
        <authorList>
            <person name="Antezack A."/>
            <person name="Boxberger M."/>
            <person name="La Scola B."/>
            <person name="Monnet-Corti V."/>
        </authorList>
    </citation>
    <scope>NUCLEOTIDE SEQUENCE [LARGE SCALE GENOMIC DNA]</scope>
    <source>
        <strain evidence="1 2">Marseille-Q4567</strain>
    </source>
</reference>
<evidence type="ECO:0000313" key="1">
    <source>
        <dbReference type="EMBL" id="MBK5898667.1"/>
    </source>
</evidence>
<organism evidence="1 2">
    <name type="scientific">Catonella massiliensis</name>
    <dbReference type="NCBI Taxonomy" id="2799636"/>
    <lineage>
        <taxon>Bacteria</taxon>
        <taxon>Bacillati</taxon>
        <taxon>Bacillota</taxon>
        <taxon>Clostridia</taxon>
        <taxon>Lachnospirales</taxon>
        <taxon>Lachnospiraceae</taxon>
        <taxon>Catonella</taxon>
    </lineage>
</organism>
<sequence length="47" mass="5742">MYLLFRYHDILPSCVKEMGRGERTILKAFISQEMQDREEELKRMYEG</sequence>
<gene>
    <name evidence="1" type="ORF">JJN12_12940</name>
</gene>
<protein>
    <submittedName>
        <fullName evidence="1">Uncharacterized protein</fullName>
    </submittedName>
</protein>
<evidence type="ECO:0000313" key="2">
    <source>
        <dbReference type="Proteomes" id="UP000604730"/>
    </source>
</evidence>
<name>A0ABS1J3L5_9FIRM</name>
<proteinExistence type="predicted"/>
<comment type="caution">
    <text evidence="1">The sequence shown here is derived from an EMBL/GenBank/DDBJ whole genome shotgun (WGS) entry which is preliminary data.</text>
</comment>
<keyword evidence="2" id="KW-1185">Reference proteome</keyword>
<dbReference type="Proteomes" id="UP000604730">
    <property type="component" value="Unassembled WGS sequence"/>
</dbReference>
<accession>A0ABS1J3L5</accession>